<dbReference type="Proteomes" id="UP000231379">
    <property type="component" value="Unassembled WGS sequence"/>
</dbReference>
<proteinExistence type="inferred from homology"/>
<evidence type="ECO:0000313" key="9">
    <source>
        <dbReference type="EMBL" id="PIR82818.1"/>
    </source>
</evidence>
<organism evidence="9 10">
    <name type="scientific">Candidatus Kaiserbacteria bacterium CG10_big_fil_rev_8_21_14_0_10_59_10</name>
    <dbReference type="NCBI Taxonomy" id="1974612"/>
    <lineage>
        <taxon>Bacteria</taxon>
        <taxon>Candidatus Kaiseribacteriota</taxon>
    </lineage>
</organism>
<dbReference type="SUPFAM" id="SSF50447">
    <property type="entry name" value="Translation proteins"/>
    <property type="match status" value="1"/>
</dbReference>
<dbReference type="Gene3D" id="2.40.30.10">
    <property type="entry name" value="Translation factors"/>
    <property type="match status" value="1"/>
</dbReference>
<accession>A0A2H0U8U2</accession>
<comment type="function">
    <text evidence="7">One of the primary rRNA binding proteins, it binds directly near the 3'-end of the 23S rRNA, where it nucleates assembly of the 50S subunit.</text>
</comment>
<dbReference type="GO" id="GO:0022625">
    <property type="term" value="C:cytosolic large ribosomal subunit"/>
    <property type="evidence" value="ECO:0007669"/>
    <property type="project" value="TreeGrafter"/>
</dbReference>
<dbReference type="PANTHER" id="PTHR11229:SF16">
    <property type="entry name" value="LARGE RIBOSOMAL SUBUNIT PROTEIN UL3C"/>
    <property type="match status" value="1"/>
</dbReference>
<keyword evidence="3 7" id="KW-0694">RNA-binding</keyword>
<evidence type="ECO:0000256" key="6">
    <source>
        <dbReference type="ARBA" id="ARBA00035243"/>
    </source>
</evidence>
<dbReference type="InterPro" id="IPR019927">
    <property type="entry name" value="Ribosomal_uL3_bac/org-type"/>
</dbReference>
<gene>
    <name evidence="7" type="primary">rplC</name>
    <name evidence="9" type="ORF">COU20_00625</name>
</gene>
<evidence type="ECO:0000256" key="3">
    <source>
        <dbReference type="ARBA" id="ARBA00022884"/>
    </source>
</evidence>
<dbReference type="InterPro" id="IPR000597">
    <property type="entry name" value="Ribosomal_uL3"/>
</dbReference>
<reference evidence="10" key="1">
    <citation type="submission" date="2017-09" db="EMBL/GenBank/DDBJ databases">
        <title>Depth-based differentiation of microbial function through sediment-hosted aquifers and enrichment of novel symbionts in the deep terrestrial subsurface.</title>
        <authorList>
            <person name="Probst A.J."/>
            <person name="Ladd B."/>
            <person name="Jarett J.K."/>
            <person name="Geller-Mcgrath D.E."/>
            <person name="Sieber C.M.K."/>
            <person name="Emerson J.B."/>
            <person name="Anantharaman K."/>
            <person name="Thomas B.C."/>
            <person name="Malmstrom R."/>
            <person name="Stieglmeier M."/>
            <person name="Klingl A."/>
            <person name="Woyke T."/>
            <person name="Ryan C.M."/>
            <person name="Banfield J.F."/>
        </authorList>
    </citation>
    <scope>NUCLEOTIDE SEQUENCE [LARGE SCALE GENOMIC DNA]</scope>
</reference>
<name>A0A2H0U8U2_9BACT</name>
<dbReference type="FunFam" id="2.40.30.10:FF:000004">
    <property type="entry name" value="50S ribosomal protein L3"/>
    <property type="match status" value="1"/>
</dbReference>
<dbReference type="EMBL" id="PFBM01000005">
    <property type="protein sequence ID" value="PIR82818.1"/>
    <property type="molecule type" value="Genomic_DNA"/>
</dbReference>
<dbReference type="Gene3D" id="3.30.160.810">
    <property type="match status" value="1"/>
</dbReference>
<evidence type="ECO:0000256" key="5">
    <source>
        <dbReference type="ARBA" id="ARBA00023274"/>
    </source>
</evidence>
<keyword evidence="2 7" id="KW-0699">rRNA-binding</keyword>
<dbReference type="InterPro" id="IPR009000">
    <property type="entry name" value="Transl_B-barrel_sf"/>
</dbReference>
<evidence type="ECO:0000256" key="2">
    <source>
        <dbReference type="ARBA" id="ARBA00022730"/>
    </source>
</evidence>
<evidence type="ECO:0000313" key="10">
    <source>
        <dbReference type="Proteomes" id="UP000231379"/>
    </source>
</evidence>
<dbReference type="GO" id="GO:0006412">
    <property type="term" value="P:translation"/>
    <property type="evidence" value="ECO:0007669"/>
    <property type="project" value="UniProtKB-UniRule"/>
</dbReference>
<feature type="region of interest" description="Disordered" evidence="8">
    <location>
        <begin position="124"/>
        <end position="154"/>
    </location>
</feature>
<dbReference type="AlphaFoldDB" id="A0A2H0U8U2"/>
<dbReference type="GO" id="GO:0019843">
    <property type="term" value="F:rRNA binding"/>
    <property type="evidence" value="ECO:0007669"/>
    <property type="project" value="UniProtKB-UniRule"/>
</dbReference>
<comment type="similarity">
    <text evidence="1 7">Belongs to the universal ribosomal protein uL3 family.</text>
</comment>
<keyword evidence="5 7" id="KW-0687">Ribonucleoprotein</keyword>
<dbReference type="HAMAP" id="MF_01325_B">
    <property type="entry name" value="Ribosomal_uL3_B"/>
    <property type="match status" value="1"/>
</dbReference>
<evidence type="ECO:0000256" key="1">
    <source>
        <dbReference type="ARBA" id="ARBA00006540"/>
    </source>
</evidence>
<comment type="subunit">
    <text evidence="7">Part of the 50S ribosomal subunit. Forms a cluster with proteins L14 and L19.</text>
</comment>
<dbReference type="GO" id="GO:0003735">
    <property type="term" value="F:structural constituent of ribosome"/>
    <property type="evidence" value="ECO:0007669"/>
    <property type="project" value="UniProtKB-UniRule"/>
</dbReference>
<sequence length="206" mass="22216">MKTNKYMLGTKEKMTQVFDEGGVAHAATVISAGPLTVTQVRTDERDGYEAVQVGFGERRETRLSKPVRGHLKDLPNARYLREFKDSEARERGQTIDISIFSPGDEVTVSAVSKGKGFQGVVKRHGFAGGPRSHGQKDKERSPGSIGGGGRAGGRVVKGMRMAGRMGGERVTVKNLRVLQVDPESRTLVISGAVPGRRGTLVEIRSA</sequence>
<evidence type="ECO:0000256" key="7">
    <source>
        <dbReference type="HAMAP-Rule" id="MF_01325"/>
    </source>
</evidence>
<keyword evidence="4 7" id="KW-0689">Ribosomal protein</keyword>
<comment type="caution">
    <text evidence="9">The sequence shown here is derived from an EMBL/GenBank/DDBJ whole genome shotgun (WGS) entry which is preliminary data.</text>
</comment>
<evidence type="ECO:0000256" key="4">
    <source>
        <dbReference type="ARBA" id="ARBA00022980"/>
    </source>
</evidence>
<dbReference type="NCBIfam" id="TIGR03625">
    <property type="entry name" value="L3_bact"/>
    <property type="match status" value="1"/>
</dbReference>
<protein>
    <recommendedName>
        <fullName evidence="6 7">Large ribosomal subunit protein uL3</fullName>
    </recommendedName>
</protein>
<evidence type="ECO:0000256" key="8">
    <source>
        <dbReference type="SAM" id="MobiDB-lite"/>
    </source>
</evidence>
<dbReference type="Pfam" id="PF00297">
    <property type="entry name" value="Ribosomal_L3"/>
    <property type="match status" value="1"/>
</dbReference>
<dbReference type="PANTHER" id="PTHR11229">
    <property type="entry name" value="50S RIBOSOMAL PROTEIN L3"/>
    <property type="match status" value="1"/>
</dbReference>